<sequence length="623" mass="68136">MSVSSYDVIVIGGGHAGAEAASAAARMGARTALVTQKLETIGAMSCNPAIGGLGKGHLVREVDALDGIMGRCADLGGIQFRMLNRKKGPAVWGPRTQADRKLYRQAVQNALRDTPNLDLIEGNVISFIRNDSEIKGIGLSDGRELSARSVVLTSGTFLRGLIHIGDRKIPAGRIGEPPSTGLSEDLSAFGLKLGRLKTGTPARLDGKTIDWESLDRQEADSDPIPFSFMTDRIVNPQIACGITRTTDATHRLIRDNIHRSAMYSGQIEGVGPRYCPSIEDKITRFGDRDGHQIFLEPEGLDDDTVYPNGISTSLPEEVQDAFIHSIPGLENVRILQCGYAIEYDHVDPRELEPTLQVRKVPGLFLAGQINGTTGYEEAAAQGCVAGLNAALVAGGGEGFVFSRTDSYIGVMIDDLTSRGILEPYRMFTSRAEYRLTLRADNADMRLTPRGIDLGCVSRERRERFEGYRAERESLLSRLDKLVATPKEAQLQGVIVNQDGRRRSARELLSYPDIGWADICRIWPELSEVSSKISEAVSIDALYSAYIDRQAHDIAGMRSEEERLIPRDFDFHALSGLSNELKQKLTAAQPWSIAQAARIDGMTPAAIALLVGYIKKNERLREAS</sequence>
<comment type="cofactor">
    <cofactor evidence="1 11">
        <name>FAD</name>
        <dbReference type="ChEBI" id="CHEBI:57692"/>
    </cofactor>
</comment>
<dbReference type="InterPro" id="IPR020595">
    <property type="entry name" value="MnmG-rel_CS"/>
</dbReference>
<evidence type="ECO:0000256" key="6">
    <source>
        <dbReference type="ARBA" id="ARBA00022694"/>
    </source>
</evidence>
<organism evidence="13 14">
    <name type="scientific">Rhizobium daejeonense</name>
    <dbReference type="NCBI Taxonomy" id="240521"/>
    <lineage>
        <taxon>Bacteria</taxon>
        <taxon>Pseudomonadati</taxon>
        <taxon>Pseudomonadota</taxon>
        <taxon>Alphaproteobacteria</taxon>
        <taxon>Hyphomicrobiales</taxon>
        <taxon>Rhizobiaceae</taxon>
        <taxon>Rhizobium/Agrobacterium group</taxon>
        <taxon>Rhizobium</taxon>
    </lineage>
</organism>
<dbReference type="Gene3D" id="1.10.10.1800">
    <property type="entry name" value="tRNA uridine 5-carboxymethylaminomethyl modification enzyme MnmG/GidA"/>
    <property type="match status" value="1"/>
</dbReference>
<dbReference type="HAMAP" id="MF_00129">
    <property type="entry name" value="MnmG_GidA"/>
    <property type="match status" value="1"/>
</dbReference>
<reference evidence="13 14" key="1">
    <citation type="submission" date="2020-02" db="EMBL/GenBank/DDBJ databases">
        <title>Genome sequence of the type strain CCBAU10050 of Rhizobium daejeonense.</title>
        <authorList>
            <person name="Gao J."/>
            <person name="Sun J."/>
        </authorList>
    </citation>
    <scope>NUCLEOTIDE SEQUENCE [LARGE SCALE GENOMIC DNA]</scope>
    <source>
        <strain evidence="13 14">CCBAU10050</strain>
    </source>
</reference>
<dbReference type="GO" id="GO:0002098">
    <property type="term" value="P:tRNA wobble uridine modification"/>
    <property type="evidence" value="ECO:0007669"/>
    <property type="project" value="InterPro"/>
</dbReference>
<evidence type="ECO:0000313" key="13">
    <source>
        <dbReference type="EMBL" id="NGO65205.1"/>
    </source>
</evidence>
<comment type="caution">
    <text evidence="13">The sequence shown here is derived from an EMBL/GenBank/DDBJ whole genome shotgun (WGS) entry which is preliminary data.</text>
</comment>
<evidence type="ECO:0000256" key="3">
    <source>
        <dbReference type="ARBA" id="ARBA00007653"/>
    </source>
</evidence>
<protein>
    <recommendedName>
        <fullName evidence="4 11">tRNA uridine 5-carboxymethylaminomethyl modification enzyme MnmG</fullName>
    </recommendedName>
    <alternativeName>
        <fullName evidence="10 11">Glucose-inhibited division protein A</fullName>
    </alternativeName>
</protein>
<dbReference type="InterPro" id="IPR004416">
    <property type="entry name" value="MnmG"/>
</dbReference>
<feature type="binding site" evidence="11">
    <location>
        <position position="124"/>
    </location>
    <ligand>
        <name>FAD</name>
        <dbReference type="ChEBI" id="CHEBI:57692"/>
    </ligand>
</feature>
<dbReference type="SMART" id="SM01228">
    <property type="entry name" value="GIDA_assoc_3"/>
    <property type="match status" value="1"/>
</dbReference>
<dbReference type="GO" id="GO:0030488">
    <property type="term" value="P:tRNA methylation"/>
    <property type="evidence" value="ECO:0007669"/>
    <property type="project" value="TreeGrafter"/>
</dbReference>
<dbReference type="EMBL" id="JAAKZH010000005">
    <property type="protein sequence ID" value="NGO65205.1"/>
    <property type="molecule type" value="Genomic_DNA"/>
</dbReference>
<dbReference type="Pfam" id="PF21680">
    <property type="entry name" value="GIDA_C_1st"/>
    <property type="match status" value="1"/>
</dbReference>
<comment type="subcellular location">
    <subcellularLocation>
        <location evidence="11">Cytoplasm</location>
    </subcellularLocation>
</comment>
<evidence type="ECO:0000256" key="2">
    <source>
        <dbReference type="ARBA" id="ARBA00003717"/>
    </source>
</evidence>
<comment type="function">
    <text evidence="2 11">NAD-binding protein involved in the addition of a carboxymethylaminomethyl (cmnm) group at the wobble position (U34) of certain tRNAs, forming tRNA-cmnm(5)s(2)U34.</text>
</comment>
<dbReference type="SUPFAM" id="SSF51905">
    <property type="entry name" value="FAD/NAD(P)-binding domain"/>
    <property type="match status" value="1"/>
</dbReference>
<dbReference type="PROSITE" id="PS01280">
    <property type="entry name" value="GIDA_1"/>
    <property type="match status" value="1"/>
</dbReference>
<dbReference type="Proteomes" id="UP000477849">
    <property type="component" value="Unassembled WGS sequence"/>
</dbReference>
<keyword evidence="14" id="KW-1185">Reference proteome</keyword>
<dbReference type="GO" id="GO:0005829">
    <property type="term" value="C:cytosol"/>
    <property type="evidence" value="ECO:0007669"/>
    <property type="project" value="TreeGrafter"/>
</dbReference>
<dbReference type="RefSeq" id="WP_163902403.1">
    <property type="nucleotide sequence ID" value="NZ_CP048427.1"/>
</dbReference>
<dbReference type="PANTHER" id="PTHR11806">
    <property type="entry name" value="GLUCOSE INHIBITED DIVISION PROTEIN A"/>
    <property type="match status" value="1"/>
</dbReference>
<evidence type="ECO:0000256" key="4">
    <source>
        <dbReference type="ARBA" id="ARBA00020461"/>
    </source>
</evidence>
<dbReference type="AlphaFoldDB" id="A0A6M1S266"/>
<feature type="domain" description="tRNA uridine 5-carboxymethylaminomethyl modification enzyme C-terminal subdomain" evidence="12">
    <location>
        <begin position="540"/>
        <end position="611"/>
    </location>
</feature>
<feature type="binding site" evidence="11">
    <location>
        <begin position="12"/>
        <end position="17"/>
    </location>
    <ligand>
        <name>FAD</name>
        <dbReference type="ChEBI" id="CHEBI:57692"/>
    </ligand>
</feature>
<dbReference type="InterPro" id="IPR040131">
    <property type="entry name" value="MnmG_N"/>
</dbReference>
<feature type="binding site" evidence="11">
    <location>
        <position position="179"/>
    </location>
    <ligand>
        <name>FAD</name>
        <dbReference type="ChEBI" id="CHEBI:57692"/>
    </ligand>
</feature>
<dbReference type="InterPro" id="IPR049312">
    <property type="entry name" value="GIDA_C_N"/>
</dbReference>
<dbReference type="NCBIfam" id="TIGR00136">
    <property type="entry name" value="mnmG_gidA"/>
    <property type="match status" value="1"/>
</dbReference>
<proteinExistence type="inferred from homology"/>
<dbReference type="InterPro" id="IPR002218">
    <property type="entry name" value="MnmG-rel"/>
</dbReference>
<keyword evidence="5 11" id="KW-0285">Flavoprotein</keyword>
<dbReference type="FunFam" id="1.10.150.570:FF:000001">
    <property type="entry name" value="tRNA uridine 5-carboxymethylaminomethyl modification enzyme MnmG"/>
    <property type="match status" value="1"/>
</dbReference>
<dbReference type="GO" id="GO:0050660">
    <property type="term" value="F:flavin adenine dinucleotide binding"/>
    <property type="evidence" value="ECO:0007669"/>
    <property type="project" value="UniProtKB-UniRule"/>
</dbReference>
<gene>
    <name evidence="11 13" type="primary">mnmG</name>
    <name evidence="11" type="synonym">gidA</name>
    <name evidence="13" type="ORF">G6N76_16160</name>
</gene>
<dbReference type="Gene3D" id="1.10.150.570">
    <property type="entry name" value="GidA associated domain, C-terminal subdomain"/>
    <property type="match status" value="1"/>
</dbReference>
<evidence type="ECO:0000256" key="1">
    <source>
        <dbReference type="ARBA" id="ARBA00001974"/>
    </source>
</evidence>
<evidence type="ECO:0000313" key="14">
    <source>
        <dbReference type="Proteomes" id="UP000477849"/>
    </source>
</evidence>
<keyword evidence="6 11" id="KW-0819">tRNA processing</keyword>
<dbReference type="FunFam" id="3.50.50.60:FF:000145">
    <property type="entry name" value="tRNA uridine 5-carboxymethylaminomethyl modification enzyme"/>
    <property type="match status" value="1"/>
</dbReference>
<dbReference type="InterPro" id="IPR044920">
    <property type="entry name" value="MnmG_C_subdom_sf"/>
</dbReference>
<feature type="binding site" evidence="11">
    <location>
        <begin position="271"/>
        <end position="285"/>
    </location>
    <ligand>
        <name>NAD(+)</name>
        <dbReference type="ChEBI" id="CHEBI:57540"/>
    </ligand>
</feature>
<comment type="similarity">
    <text evidence="3 11">Belongs to the MnmG family.</text>
</comment>
<evidence type="ECO:0000256" key="11">
    <source>
        <dbReference type="HAMAP-Rule" id="MF_00129"/>
    </source>
</evidence>
<comment type="subunit">
    <text evidence="9 11">Homodimer. Heterotetramer of two MnmE and two MnmG subunits.</text>
</comment>
<evidence type="ECO:0000256" key="5">
    <source>
        <dbReference type="ARBA" id="ARBA00022630"/>
    </source>
</evidence>
<feature type="binding site" evidence="11">
    <location>
        <position position="368"/>
    </location>
    <ligand>
        <name>FAD</name>
        <dbReference type="ChEBI" id="CHEBI:57692"/>
    </ligand>
</feature>
<dbReference type="InterPro" id="IPR026904">
    <property type="entry name" value="MnmG_C"/>
</dbReference>
<keyword evidence="8 11" id="KW-0520">NAD</keyword>
<dbReference type="FunFam" id="3.50.50.60:FF:000002">
    <property type="entry name" value="tRNA uridine 5-carboxymethylaminomethyl modification enzyme MnmG"/>
    <property type="match status" value="1"/>
</dbReference>
<evidence type="ECO:0000256" key="9">
    <source>
        <dbReference type="ARBA" id="ARBA00025948"/>
    </source>
</evidence>
<dbReference type="InterPro" id="IPR047001">
    <property type="entry name" value="MnmG_C_subdom"/>
</dbReference>
<evidence type="ECO:0000256" key="10">
    <source>
        <dbReference type="ARBA" id="ARBA00031800"/>
    </source>
</evidence>
<dbReference type="PANTHER" id="PTHR11806:SF0">
    <property type="entry name" value="PROTEIN MTO1 HOMOLOG, MITOCHONDRIAL"/>
    <property type="match status" value="1"/>
</dbReference>
<dbReference type="Pfam" id="PF13932">
    <property type="entry name" value="SAM_GIDA_C"/>
    <property type="match status" value="1"/>
</dbReference>
<dbReference type="Pfam" id="PF01134">
    <property type="entry name" value="GIDA"/>
    <property type="match status" value="1"/>
</dbReference>
<keyword evidence="11" id="KW-0963">Cytoplasm</keyword>
<name>A0A6M1S266_9HYPH</name>
<accession>A0A6M1S266</accession>
<evidence type="ECO:0000259" key="12">
    <source>
        <dbReference type="SMART" id="SM01228"/>
    </source>
</evidence>
<keyword evidence="7 11" id="KW-0274">FAD</keyword>
<dbReference type="InterPro" id="IPR036188">
    <property type="entry name" value="FAD/NAD-bd_sf"/>
</dbReference>
<evidence type="ECO:0000256" key="7">
    <source>
        <dbReference type="ARBA" id="ARBA00022827"/>
    </source>
</evidence>
<dbReference type="Gene3D" id="3.50.50.60">
    <property type="entry name" value="FAD/NAD(P)-binding domain"/>
    <property type="match status" value="2"/>
</dbReference>
<evidence type="ECO:0000256" key="8">
    <source>
        <dbReference type="ARBA" id="ARBA00023027"/>
    </source>
</evidence>